<feature type="region of interest" description="Disordered" evidence="2">
    <location>
        <begin position="298"/>
        <end position="331"/>
    </location>
</feature>
<organism evidence="3 4">
    <name type="scientific">Sphaerulina musiva (strain SO2202)</name>
    <name type="common">Poplar stem canker fungus</name>
    <name type="synonym">Septoria musiva</name>
    <dbReference type="NCBI Taxonomy" id="692275"/>
    <lineage>
        <taxon>Eukaryota</taxon>
        <taxon>Fungi</taxon>
        <taxon>Dikarya</taxon>
        <taxon>Ascomycota</taxon>
        <taxon>Pezizomycotina</taxon>
        <taxon>Dothideomycetes</taxon>
        <taxon>Dothideomycetidae</taxon>
        <taxon>Mycosphaerellales</taxon>
        <taxon>Mycosphaerellaceae</taxon>
        <taxon>Sphaerulina</taxon>
    </lineage>
</organism>
<dbReference type="GO" id="GO:0005634">
    <property type="term" value="C:nucleus"/>
    <property type="evidence" value="ECO:0007669"/>
    <property type="project" value="TreeGrafter"/>
</dbReference>
<dbReference type="InterPro" id="IPR007991">
    <property type="entry name" value="RNA_pol_I_trans_ini_fac_RRN3"/>
</dbReference>
<dbReference type="GO" id="GO:0003743">
    <property type="term" value="F:translation initiation factor activity"/>
    <property type="evidence" value="ECO:0007669"/>
    <property type="project" value="UniProtKB-KW"/>
</dbReference>
<feature type="compositionally biased region" description="Acidic residues" evidence="2">
    <location>
        <begin position="308"/>
        <end position="320"/>
    </location>
</feature>
<evidence type="ECO:0000256" key="1">
    <source>
        <dbReference type="ARBA" id="ARBA00010098"/>
    </source>
</evidence>
<dbReference type="GO" id="GO:0001042">
    <property type="term" value="F:RNA polymerase I core binding"/>
    <property type="evidence" value="ECO:0007669"/>
    <property type="project" value="TreeGrafter"/>
</dbReference>
<dbReference type="Proteomes" id="UP000016931">
    <property type="component" value="Unassembled WGS sequence"/>
</dbReference>
<evidence type="ECO:0000313" key="4">
    <source>
        <dbReference type="Proteomes" id="UP000016931"/>
    </source>
</evidence>
<feature type="compositionally biased region" description="Acidic residues" evidence="2">
    <location>
        <begin position="640"/>
        <end position="663"/>
    </location>
</feature>
<dbReference type="GO" id="GO:0001181">
    <property type="term" value="F:RNA polymerase I general transcription initiation factor activity"/>
    <property type="evidence" value="ECO:0007669"/>
    <property type="project" value="InterPro"/>
</dbReference>
<reference evidence="3 4" key="1">
    <citation type="journal article" date="2012" name="PLoS Pathog.">
        <title>Diverse lifestyles and strategies of plant pathogenesis encoded in the genomes of eighteen Dothideomycetes fungi.</title>
        <authorList>
            <person name="Ohm R.A."/>
            <person name="Feau N."/>
            <person name="Henrissat B."/>
            <person name="Schoch C.L."/>
            <person name="Horwitz B.A."/>
            <person name="Barry K.W."/>
            <person name="Condon B.J."/>
            <person name="Copeland A.C."/>
            <person name="Dhillon B."/>
            <person name="Glaser F."/>
            <person name="Hesse C.N."/>
            <person name="Kosti I."/>
            <person name="LaButti K."/>
            <person name="Lindquist E.A."/>
            <person name="Lucas S."/>
            <person name="Salamov A.A."/>
            <person name="Bradshaw R.E."/>
            <person name="Ciuffetti L."/>
            <person name="Hamelin R.C."/>
            <person name="Kema G.H.J."/>
            <person name="Lawrence C."/>
            <person name="Scott J.A."/>
            <person name="Spatafora J.W."/>
            <person name="Turgeon B.G."/>
            <person name="de Wit P.J.G.M."/>
            <person name="Zhong S."/>
            <person name="Goodwin S.B."/>
            <person name="Grigoriev I.V."/>
        </authorList>
    </citation>
    <scope>NUCLEOTIDE SEQUENCE [LARGE SCALE GENOMIC DNA]</scope>
    <source>
        <strain evidence="3 4">SO2202</strain>
    </source>
</reference>
<dbReference type="PANTHER" id="PTHR12790:SF0">
    <property type="entry name" value="RNA POLYMERASE I-SPECIFIC TRANSCRIPTION INITIATION FACTOR RRN3-RELATED"/>
    <property type="match status" value="1"/>
</dbReference>
<dbReference type="HOGENOM" id="CLU_010579_1_1_1"/>
<dbReference type="PANTHER" id="PTHR12790">
    <property type="entry name" value="TRANSCRIPTION INITIATION FACTOR IA RRN3"/>
    <property type="match status" value="1"/>
</dbReference>
<dbReference type="OrthoDB" id="26970at2759"/>
<keyword evidence="3" id="KW-0648">Protein biosynthesis</keyword>
<protein>
    <submittedName>
        <fullName evidence="3">RNA polymerase I-specific transcription initiation factor RRN3</fullName>
    </submittedName>
</protein>
<proteinExistence type="inferred from homology"/>
<gene>
    <name evidence="3" type="ORF">SEPMUDRAFT_148864</name>
</gene>
<dbReference type="GO" id="GO:0006361">
    <property type="term" value="P:transcription initiation at RNA polymerase I promoter"/>
    <property type="evidence" value="ECO:0007669"/>
    <property type="project" value="InterPro"/>
</dbReference>
<sequence>MVSLAAPVGGTMLPPPTPLPKRPTMGLKRDSSHLDTDDEAALSHTTKRLKVEFSDDVEIRIIGDDTDKSFAWVKEKVRAALHSHLAPGEAHDDAEYAKLLQVLGEDAYSSDAPTTNLLKKYILAMGSHISVLGQCSKLVLAVLDLSWLGRDAEFARIYEEFLRVLANTHGKFTMPMMERLVSNFERLPASMGRLPGEDLIDRTTMFERLHEVIGTIILRVPSTSSALLRMLKNQFPNDMSSAKGYLQYQRHMLRLAKEIPEIKGEIMSLIMQRLVDIDVQIQQDIEDLEDDAEERLLQRDHRTPGGAADDDDDSDDDSVSESEMTTTNEEMRLKELRLKVAKMDGTQDLLFEHYQPAFTPKSSPRTNDAYQELLSHFNNFIMPHRSRHAQFLLFHFAQYSSAYSEDFINRFIKRTTDRDVAAPLRLQACAYVASFTARASHLPMHLVQRVFAELGRVMDDLRYMYEPNCHGPDRKMYGMYYAIAQALLYIFCFRWRDLVDPTKLGDMTEEDIIAEQRDLPWIAGVKETLNRNIMSALNPLKVCSPAIVGEFAKIAWHLRFLYVFSLIERNKRVRLGQAPQLYSLTGGVDLGRRETAWDRKTGDSHHQLEAYFPFDPYHLPQSKRWIEGLFNEWRLPQGLENDEEEEEEEEEEEDEDGSDDEGEAKDAQAYESDDDSIPEDNFAAPPLSSPGVTLISG</sequence>
<comment type="similarity">
    <text evidence="1">Belongs to the RRN3 family.</text>
</comment>
<dbReference type="GeneID" id="27902327"/>
<dbReference type="RefSeq" id="XP_016761748.1">
    <property type="nucleotide sequence ID" value="XM_016905190.1"/>
</dbReference>
<dbReference type="Pfam" id="PF05327">
    <property type="entry name" value="RRN3"/>
    <property type="match status" value="1"/>
</dbReference>
<dbReference type="eggNOG" id="KOG2434">
    <property type="taxonomic scope" value="Eukaryota"/>
</dbReference>
<feature type="region of interest" description="Disordered" evidence="2">
    <location>
        <begin position="638"/>
        <end position="697"/>
    </location>
</feature>
<dbReference type="STRING" id="692275.M3B1F7"/>
<keyword evidence="3" id="KW-0396">Initiation factor</keyword>
<evidence type="ECO:0000313" key="3">
    <source>
        <dbReference type="EMBL" id="EMF13627.1"/>
    </source>
</evidence>
<feature type="non-terminal residue" evidence="3">
    <location>
        <position position="1"/>
    </location>
</feature>
<dbReference type="OMA" id="VCSPAIV"/>
<accession>M3B1F7</accession>
<feature type="region of interest" description="Disordered" evidence="2">
    <location>
        <begin position="1"/>
        <end position="38"/>
    </location>
</feature>
<dbReference type="EMBL" id="KB456263">
    <property type="protein sequence ID" value="EMF13627.1"/>
    <property type="molecule type" value="Genomic_DNA"/>
</dbReference>
<evidence type="ECO:0000256" key="2">
    <source>
        <dbReference type="SAM" id="MobiDB-lite"/>
    </source>
</evidence>
<keyword evidence="4" id="KW-1185">Reference proteome</keyword>
<dbReference type="AlphaFoldDB" id="M3B1F7"/>
<name>M3B1F7_SPHMS</name>